<accession>A0A177DL22</accession>
<feature type="region of interest" description="Disordered" evidence="1">
    <location>
        <begin position="223"/>
        <end position="245"/>
    </location>
</feature>
<feature type="compositionally biased region" description="Polar residues" evidence="1">
    <location>
        <begin position="29"/>
        <end position="49"/>
    </location>
</feature>
<sequence>MSDVAEEAATDDEPLENNVNKEGEKTSEDSIPTTVAEETTRNNKGLSSNPKRRLPVNELALLRTTTLDGLPTPVDAAVNFTTPIAVIDPIEESQMRSAGRLSDETSRSLIVTERRPSPRIVHLSNIVRSPNAMISKSPAKLFKGSSPQSNGKPRYDSGYRNAHDGFVGSELRLSSTKRSSRRGRAIPTKRNKPSIMRELALEARPLSVSPDYPVAISSVLKVERTTNRDAPHPPSKSGDIQPNPGVGRLVLTRTRSALEPDVVVERIPNRAIL</sequence>
<evidence type="ECO:0000256" key="1">
    <source>
        <dbReference type="SAM" id="MobiDB-lite"/>
    </source>
</evidence>
<feature type="compositionally biased region" description="Acidic residues" evidence="1">
    <location>
        <begin position="1"/>
        <end position="15"/>
    </location>
</feature>
<organism evidence="2 3">
    <name type="scientific">Alternaria alternata</name>
    <name type="common">Alternaria rot fungus</name>
    <name type="synonym">Torula alternata</name>
    <dbReference type="NCBI Taxonomy" id="5599"/>
    <lineage>
        <taxon>Eukaryota</taxon>
        <taxon>Fungi</taxon>
        <taxon>Dikarya</taxon>
        <taxon>Ascomycota</taxon>
        <taxon>Pezizomycotina</taxon>
        <taxon>Dothideomycetes</taxon>
        <taxon>Pleosporomycetidae</taxon>
        <taxon>Pleosporales</taxon>
        <taxon>Pleosporineae</taxon>
        <taxon>Pleosporaceae</taxon>
        <taxon>Alternaria</taxon>
        <taxon>Alternaria sect. Alternaria</taxon>
        <taxon>Alternaria alternata complex</taxon>
    </lineage>
</organism>
<dbReference type="VEuPathDB" id="FungiDB:CC77DRAFT_1009087"/>
<dbReference type="AlphaFoldDB" id="A0A177DL22"/>
<feature type="compositionally biased region" description="Basic and acidic residues" evidence="1">
    <location>
        <begin position="153"/>
        <end position="163"/>
    </location>
</feature>
<proteinExistence type="predicted"/>
<dbReference type="KEGG" id="aalt:CC77DRAFT_1009087"/>
<protein>
    <submittedName>
        <fullName evidence="2">Uncharacterized protein</fullName>
    </submittedName>
</protein>
<gene>
    <name evidence="2" type="ORF">CC77DRAFT_1009087</name>
</gene>
<feature type="compositionally biased region" description="Basic and acidic residues" evidence="1">
    <location>
        <begin position="19"/>
        <end position="28"/>
    </location>
</feature>
<evidence type="ECO:0000313" key="2">
    <source>
        <dbReference type="EMBL" id="OAG20196.1"/>
    </source>
</evidence>
<feature type="region of interest" description="Disordered" evidence="1">
    <location>
        <begin position="1"/>
        <end position="52"/>
    </location>
</feature>
<keyword evidence="3" id="KW-1185">Reference proteome</keyword>
<reference evidence="2 3" key="1">
    <citation type="submission" date="2016-05" db="EMBL/GenBank/DDBJ databases">
        <title>Comparative analysis of secretome profiles of manganese(II)-oxidizing ascomycete fungi.</title>
        <authorList>
            <consortium name="DOE Joint Genome Institute"/>
            <person name="Zeiner C.A."/>
            <person name="Purvine S.O."/>
            <person name="Zink E.M."/>
            <person name="Wu S."/>
            <person name="Pasa-Tolic L."/>
            <person name="Chaput D.L."/>
            <person name="Haridas S."/>
            <person name="Grigoriev I.V."/>
            <person name="Santelli C.M."/>
            <person name="Hansel C.M."/>
        </authorList>
    </citation>
    <scope>NUCLEOTIDE SEQUENCE [LARGE SCALE GENOMIC DNA]</scope>
    <source>
        <strain evidence="2 3">SRC1lrK2f</strain>
    </source>
</reference>
<dbReference type="RefSeq" id="XP_018385617.1">
    <property type="nucleotide sequence ID" value="XM_018523572.1"/>
</dbReference>
<dbReference type="EMBL" id="KV441479">
    <property type="protein sequence ID" value="OAG20196.1"/>
    <property type="molecule type" value="Genomic_DNA"/>
</dbReference>
<evidence type="ECO:0000313" key="3">
    <source>
        <dbReference type="Proteomes" id="UP000077248"/>
    </source>
</evidence>
<name>A0A177DL22_ALTAL</name>
<dbReference type="GeneID" id="29109166"/>
<dbReference type="Proteomes" id="UP000077248">
    <property type="component" value="Unassembled WGS sequence"/>
</dbReference>
<feature type="region of interest" description="Disordered" evidence="1">
    <location>
        <begin position="137"/>
        <end position="168"/>
    </location>
</feature>